<proteinExistence type="predicted"/>
<dbReference type="AlphaFoldDB" id="A0A916SS53"/>
<reference evidence="3" key="2">
    <citation type="submission" date="2020-09" db="EMBL/GenBank/DDBJ databases">
        <authorList>
            <person name="Sun Q."/>
            <person name="Zhou Y."/>
        </authorList>
    </citation>
    <scope>NUCLEOTIDE SEQUENCE</scope>
    <source>
        <strain evidence="3">CGMCC 1.12813</strain>
    </source>
</reference>
<evidence type="ECO:0008006" key="5">
    <source>
        <dbReference type="Google" id="ProtNLM"/>
    </source>
</evidence>
<sequence length="205" mass="21373">MSTFRNPVGPQPSTVYWRRRLVVALGLVAVIIVIALIAFRPGPDKPASSAAETKPSSSATADSSDAAGPDAECAEGVVEVVAITDAGDYGPEQQPLLSLSITNTGTAACTFNAGSDVQEYVITSGEEKIWSSKDCQSAPVADPRVLEPGEALTTTPFPWDRTRSSADTCAPEAQRPSVTAGGASYHLEVTINGVTSTDTKQFLLS</sequence>
<keyword evidence="2" id="KW-0472">Membrane</keyword>
<feature type="compositionally biased region" description="Low complexity" evidence="1">
    <location>
        <begin position="56"/>
        <end position="70"/>
    </location>
</feature>
<name>A0A916SS53_9MICO</name>
<feature type="region of interest" description="Disordered" evidence="1">
    <location>
        <begin position="43"/>
        <end position="70"/>
    </location>
</feature>
<dbReference type="Proteomes" id="UP000606922">
    <property type="component" value="Unassembled WGS sequence"/>
</dbReference>
<evidence type="ECO:0000313" key="3">
    <source>
        <dbReference type="EMBL" id="GGB11038.1"/>
    </source>
</evidence>
<keyword evidence="2" id="KW-0812">Transmembrane</keyword>
<evidence type="ECO:0000313" key="4">
    <source>
        <dbReference type="Proteomes" id="UP000606922"/>
    </source>
</evidence>
<gene>
    <name evidence="3" type="ORF">GCM10010979_26660</name>
</gene>
<evidence type="ECO:0000256" key="2">
    <source>
        <dbReference type="SAM" id="Phobius"/>
    </source>
</evidence>
<keyword evidence="4" id="KW-1185">Reference proteome</keyword>
<keyword evidence="2" id="KW-1133">Transmembrane helix</keyword>
<accession>A0A916SS53</accession>
<reference evidence="3" key="1">
    <citation type="journal article" date="2014" name="Int. J. Syst. Evol. Microbiol.">
        <title>Complete genome sequence of Corynebacterium casei LMG S-19264T (=DSM 44701T), isolated from a smear-ripened cheese.</title>
        <authorList>
            <consortium name="US DOE Joint Genome Institute (JGI-PGF)"/>
            <person name="Walter F."/>
            <person name="Albersmeier A."/>
            <person name="Kalinowski J."/>
            <person name="Ruckert C."/>
        </authorList>
    </citation>
    <scope>NUCLEOTIDE SEQUENCE</scope>
    <source>
        <strain evidence="3">CGMCC 1.12813</strain>
    </source>
</reference>
<dbReference type="EMBL" id="BMGB01000002">
    <property type="protein sequence ID" value="GGB11038.1"/>
    <property type="molecule type" value="Genomic_DNA"/>
</dbReference>
<feature type="transmembrane region" description="Helical" evidence="2">
    <location>
        <begin position="21"/>
        <end position="39"/>
    </location>
</feature>
<evidence type="ECO:0000256" key="1">
    <source>
        <dbReference type="SAM" id="MobiDB-lite"/>
    </source>
</evidence>
<organism evidence="3 4">
    <name type="scientific">Conyzicola nivalis</name>
    <dbReference type="NCBI Taxonomy" id="1477021"/>
    <lineage>
        <taxon>Bacteria</taxon>
        <taxon>Bacillati</taxon>
        <taxon>Actinomycetota</taxon>
        <taxon>Actinomycetes</taxon>
        <taxon>Micrococcales</taxon>
        <taxon>Microbacteriaceae</taxon>
        <taxon>Conyzicola</taxon>
    </lineage>
</organism>
<dbReference type="RefSeq" id="WP_188511283.1">
    <property type="nucleotide sequence ID" value="NZ_BMGB01000002.1"/>
</dbReference>
<comment type="caution">
    <text evidence="3">The sequence shown here is derived from an EMBL/GenBank/DDBJ whole genome shotgun (WGS) entry which is preliminary data.</text>
</comment>
<protein>
    <recommendedName>
        <fullName evidence="5">DUF4232 domain-containing protein</fullName>
    </recommendedName>
</protein>